<accession>M3XXY6</accession>
<protein>
    <submittedName>
        <fullName evidence="1">Uncharacterized protein</fullName>
    </submittedName>
</protein>
<dbReference type="HOGENOM" id="CLU_2580063_0_0_1"/>
<dbReference type="eggNOG" id="KOG1023">
    <property type="taxonomic scope" value="Eukaryota"/>
</dbReference>
<dbReference type="AlphaFoldDB" id="M3XXY6"/>
<name>M3XXY6_MUSPF</name>
<organism evidence="1">
    <name type="scientific">Mustela putorius furo</name>
    <name type="common">European domestic ferret</name>
    <name type="synonym">Mustela furo</name>
    <dbReference type="NCBI Taxonomy" id="9669"/>
    <lineage>
        <taxon>Eukaryota</taxon>
        <taxon>Metazoa</taxon>
        <taxon>Chordata</taxon>
        <taxon>Craniata</taxon>
        <taxon>Vertebrata</taxon>
        <taxon>Euteleostomi</taxon>
        <taxon>Mammalia</taxon>
        <taxon>Eutheria</taxon>
        <taxon>Laurasiatheria</taxon>
        <taxon>Carnivora</taxon>
        <taxon>Caniformia</taxon>
        <taxon>Musteloidea</taxon>
        <taxon>Mustelidae</taxon>
        <taxon>Mustelinae</taxon>
        <taxon>Mustela</taxon>
    </lineage>
</organism>
<reference evidence="1" key="1">
    <citation type="submission" date="2024-06" db="UniProtKB">
        <authorList>
            <consortium name="Ensembl"/>
        </authorList>
    </citation>
    <scope>IDENTIFICATION</scope>
</reference>
<dbReference type="EMBL" id="AEYP01071721">
    <property type="status" value="NOT_ANNOTATED_CDS"/>
    <property type="molecule type" value="Genomic_DNA"/>
</dbReference>
<dbReference type="STRING" id="9669.ENSMPUP00000003937"/>
<dbReference type="InParanoid" id="M3XXY6"/>
<dbReference type="EMBL" id="AEYP01071722">
    <property type="status" value="NOT_ANNOTATED_CDS"/>
    <property type="molecule type" value="Genomic_DNA"/>
</dbReference>
<proteinExistence type="predicted"/>
<dbReference type="Ensembl" id="ENSMPUT00000004008.1">
    <property type="protein sequence ID" value="ENSMPUP00000003937.1"/>
    <property type="gene ID" value="ENSMPUG00000003969.1"/>
</dbReference>
<evidence type="ECO:0000313" key="1">
    <source>
        <dbReference type="Ensembl" id="ENSMPUP00000003937.1"/>
    </source>
</evidence>
<sequence>EDIWAHTANRVPCALQSRGLPVGVVLSSGQDSHSIRTALLRIRQADRILSPEEKPETPGSLRCCVDHYSGVPRKNLLSSLY</sequence>